<organism evidence="2 3">
    <name type="scientific">Arthrobacter psychrochitiniphilus</name>
    <dbReference type="NCBI Taxonomy" id="291045"/>
    <lineage>
        <taxon>Bacteria</taxon>
        <taxon>Bacillati</taxon>
        <taxon>Actinomycetota</taxon>
        <taxon>Actinomycetes</taxon>
        <taxon>Micrococcales</taxon>
        <taxon>Micrococcaceae</taxon>
        <taxon>Arthrobacter</taxon>
    </lineage>
</organism>
<dbReference type="OrthoDB" id="5178565at2"/>
<accession>A0A2V3DYG1</accession>
<keyword evidence="3" id="KW-1185">Reference proteome</keyword>
<evidence type="ECO:0000313" key="3">
    <source>
        <dbReference type="Proteomes" id="UP000246303"/>
    </source>
</evidence>
<dbReference type="InterPro" id="IPR017517">
    <property type="entry name" value="Maleyloyr_isom"/>
</dbReference>
<protein>
    <recommendedName>
        <fullName evidence="1">Mycothiol-dependent maleylpyruvate isomerase metal-binding domain-containing protein</fullName>
    </recommendedName>
</protein>
<dbReference type="AlphaFoldDB" id="A0A2V3DYG1"/>
<dbReference type="Gene3D" id="1.20.120.450">
    <property type="entry name" value="dinb family like domain"/>
    <property type="match status" value="1"/>
</dbReference>
<sequence length="211" mass="22711">MKEADVALWRLVHDERQALIADLEPLASTSWLSASTCPGWNVHDVLAHLVDTAKTTRLSFMRDMLAARFDFDRANAVGVAREKAQDPQETLAEFRAVRLRTSSPPAPLATRLVEAFVHGEDIRGPLGIDRDYPAEHVATALAYQLKTSVKMGGGKELAKGWHMMATDTVFSHGAGAEVRASAMALLLAVSGRPVAVTEFSGAGAETFAATL</sequence>
<dbReference type="Proteomes" id="UP000246303">
    <property type="component" value="Unassembled WGS sequence"/>
</dbReference>
<proteinExistence type="predicted"/>
<feature type="domain" description="Mycothiol-dependent maleylpyruvate isomerase metal-binding" evidence="1">
    <location>
        <begin position="13"/>
        <end position="98"/>
    </location>
</feature>
<evidence type="ECO:0000313" key="2">
    <source>
        <dbReference type="EMBL" id="PXA69612.1"/>
    </source>
</evidence>
<evidence type="ECO:0000259" key="1">
    <source>
        <dbReference type="Pfam" id="PF11716"/>
    </source>
</evidence>
<name>A0A2V3DYG1_9MICC</name>
<dbReference type="EMBL" id="QHLZ01000001">
    <property type="protein sequence ID" value="PXA69612.1"/>
    <property type="molecule type" value="Genomic_DNA"/>
</dbReference>
<dbReference type="NCBIfam" id="TIGR03083">
    <property type="entry name" value="maleylpyruvate isomerase family mycothiol-dependent enzyme"/>
    <property type="match status" value="1"/>
</dbReference>
<dbReference type="GO" id="GO:0046872">
    <property type="term" value="F:metal ion binding"/>
    <property type="evidence" value="ECO:0007669"/>
    <property type="project" value="InterPro"/>
</dbReference>
<dbReference type="InterPro" id="IPR034660">
    <property type="entry name" value="DinB/YfiT-like"/>
</dbReference>
<comment type="caution">
    <text evidence="2">The sequence shown here is derived from an EMBL/GenBank/DDBJ whole genome shotgun (WGS) entry which is preliminary data.</text>
</comment>
<dbReference type="SUPFAM" id="SSF109854">
    <property type="entry name" value="DinB/YfiT-like putative metalloenzymes"/>
    <property type="match status" value="1"/>
</dbReference>
<dbReference type="InterPro" id="IPR024344">
    <property type="entry name" value="MDMPI_metal-binding"/>
</dbReference>
<gene>
    <name evidence="2" type="ORF">CVS29_00640</name>
</gene>
<dbReference type="Pfam" id="PF11716">
    <property type="entry name" value="MDMPI_N"/>
    <property type="match status" value="1"/>
</dbReference>
<reference evidence="2 3" key="1">
    <citation type="submission" date="2018-05" db="EMBL/GenBank/DDBJ databases">
        <title>Genetic diversity of glacier-inhabiting Cryobacterium bacteria in China and description of Cryobacterium mengkeensis sp. nov. and Arthrobacter glacialis sp. nov.</title>
        <authorList>
            <person name="Liu Q."/>
            <person name="Xin Y.-H."/>
        </authorList>
    </citation>
    <scope>NUCLEOTIDE SEQUENCE [LARGE SCALE GENOMIC DNA]</scope>
    <source>
        <strain evidence="2 3">GP3</strain>
    </source>
</reference>